<comment type="caution">
    <text evidence="12">The sequence shown here is derived from an EMBL/GenBank/DDBJ whole genome shotgun (WGS) entry which is preliminary data.</text>
</comment>
<name>A0ABR3ADQ5_9AGAR</name>
<gene>
    <name evidence="12" type="primary">MSH3</name>
    <name evidence="12" type="ORF">AAF712_001336</name>
</gene>
<evidence type="ECO:0000256" key="9">
    <source>
        <dbReference type="ARBA" id="ARBA00029792"/>
    </source>
</evidence>
<keyword evidence="8" id="KW-0539">Nucleus</keyword>
<keyword evidence="7" id="KW-0234">DNA repair</keyword>
<evidence type="ECO:0000256" key="4">
    <source>
        <dbReference type="ARBA" id="ARBA00022763"/>
    </source>
</evidence>
<dbReference type="InterPro" id="IPR007696">
    <property type="entry name" value="DNA_mismatch_repair_MutS_core"/>
</dbReference>
<sequence length="1077" mass="120421">MSPKGGRQAILSSYFSSQAPSSPEQKHTKKRPNNTIDLTNSDVESDNPEVGPSKRQKTSQHTCAKLTSPIASEQWRYGSAPAGPSNTDASTKAARHEAFKKKLLLENKKSSLFRTSSRDEALEEVVKSPAKLFPEFARQSSGRSAKRAEEVGPSGEPYTPLEKQVLQLQKENVGTLLMVEVGYKYKFFGDDAKAAAKELGIVCFPDRNFTVASIPTFRWEIHLRKLLSQGHRVGIVNQVETAALKKVGDNRNAPFERKLVRLYTAATRVPPFFIYTGIVKLNYNRSFVDDLSSVDDLEKYVPPPILCLIEDATKAGGNDGCVTIGMIAITPSTGDVVWDEFDDVLMRLDLETRIEHLRPTEILVIREGLTQPTKRMLTHLSGNVRLEYFDRQMSYTDAFDFVSEFYQSSTTRNGLLPMPLTHIFAQPSFITASLTGNLLATVSGFPRRVVVALAQIIKYLKNFDIADTLTEANHFDRFTAQTRNMVLGANTLHNLEIFRNETDGTIQGSLLSVLDYTKTKFGARLLKRWVGQPLTNKAALQERTDAVEEIISSSSEMLLTLRQVLTNLPDLAKGLSRIHYGQCTPNELAVILPAFSKIATAFEAFDEPSQCGFTSTLLNEIIFALPLLREPIENFLGAISLQAASEGRKEDLWSDAGKYPYVEDCHDLLRVSEAELMDELKSVRKFLKMPSLEYTTVAGEEYLIEIKNTDKRPIPPSWPLISKTKYNSRYRPPEVKVKMEERLRYQETLQAECNRAFRTFLSEISEHYGVLRNAINKLALSDCLFSLAQVALKPNYTRPSFADIDELEIVDGRHPMVELIRLDPFIPNTIHMGTGGNPRSKIITGPNMGGKSSLVRMVALIAIMAQIGSYVPASSARLSMLDAILTRMGAYDDLIRGRSTFMVEMSETSDILRGATSRSLVILDELGRGTSTFDGMAVASATLQHLLEETRCKTLFITHYPMLAVELSKKLPHLVENVHMGYTTEPRIDGSRSITFLYRLASGVATESFGIECGRLAQLPEEILEVAARRAAGMRKEIEDRRSAKKMRLAVKQIRHCLQDNEAARIQLSILLDMMKI</sequence>
<dbReference type="EMBL" id="JBBXMP010000003">
    <property type="protein sequence ID" value="KAL0071479.1"/>
    <property type="molecule type" value="Genomic_DNA"/>
</dbReference>
<dbReference type="SUPFAM" id="SSF52540">
    <property type="entry name" value="P-loop containing nucleoside triphosphate hydrolases"/>
    <property type="match status" value="1"/>
</dbReference>
<dbReference type="PANTHER" id="PTHR11361:SF122">
    <property type="entry name" value="DNA MISMATCH REPAIR PROTEIN MSH3"/>
    <property type="match status" value="1"/>
</dbReference>
<dbReference type="SUPFAM" id="SSF48334">
    <property type="entry name" value="DNA repair protein MutS, domain III"/>
    <property type="match status" value="1"/>
</dbReference>
<dbReference type="Pfam" id="PF00488">
    <property type="entry name" value="MutS_V"/>
    <property type="match status" value="1"/>
</dbReference>
<evidence type="ECO:0000259" key="11">
    <source>
        <dbReference type="PROSITE" id="PS00486"/>
    </source>
</evidence>
<keyword evidence="4" id="KW-0227">DNA damage</keyword>
<dbReference type="Gene3D" id="3.30.420.110">
    <property type="entry name" value="MutS, connector domain"/>
    <property type="match status" value="1"/>
</dbReference>
<dbReference type="InterPro" id="IPR045076">
    <property type="entry name" value="MutS"/>
</dbReference>
<dbReference type="Pfam" id="PF01624">
    <property type="entry name" value="MutS_I"/>
    <property type="match status" value="1"/>
</dbReference>
<evidence type="ECO:0000313" key="12">
    <source>
        <dbReference type="EMBL" id="KAL0071479.1"/>
    </source>
</evidence>
<evidence type="ECO:0000256" key="3">
    <source>
        <dbReference type="ARBA" id="ARBA00022741"/>
    </source>
</evidence>
<evidence type="ECO:0000256" key="2">
    <source>
        <dbReference type="ARBA" id="ARBA00007094"/>
    </source>
</evidence>
<dbReference type="InterPro" id="IPR036187">
    <property type="entry name" value="DNA_mismatch_repair_MutS_sf"/>
</dbReference>
<evidence type="ECO:0000256" key="10">
    <source>
        <dbReference type="SAM" id="MobiDB-lite"/>
    </source>
</evidence>
<dbReference type="PANTHER" id="PTHR11361">
    <property type="entry name" value="DNA MISMATCH REPAIR PROTEIN MUTS FAMILY MEMBER"/>
    <property type="match status" value="1"/>
</dbReference>
<dbReference type="Gene3D" id="3.40.50.300">
    <property type="entry name" value="P-loop containing nucleotide triphosphate hydrolases"/>
    <property type="match status" value="1"/>
</dbReference>
<dbReference type="Pfam" id="PF05192">
    <property type="entry name" value="MutS_III"/>
    <property type="match status" value="1"/>
</dbReference>
<dbReference type="InterPro" id="IPR016151">
    <property type="entry name" value="DNA_mismatch_repair_MutS_N"/>
</dbReference>
<organism evidence="12 13">
    <name type="scientific">Marasmius tenuissimus</name>
    <dbReference type="NCBI Taxonomy" id="585030"/>
    <lineage>
        <taxon>Eukaryota</taxon>
        <taxon>Fungi</taxon>
        <taxon>Dikarya</taxon>
        <taxon>Basidiomycota</taxon>
        <taxon>Agaricomycotina</taxon>
        <taxon>Agaricomycetes</taxon>
        <taxon>Agaricomycetidae</taxon>
        <taxon>Agaricales</taxon>
        <taxon>Marasmiineae</taxon>
        <taxon>Marasmiaceae</taxon>
        <taxon>Marasmius</taxon>
    </lineage>
</organism>
<dbReference type="NCBIfam" id="NF003810">
    <property type="entry name" value="PRK05399.1"/>
    <property type="match status" value="1"/>
</dbReference>
<proteinExistence type="inferred from homology"/>
<dbReference type="InterPro" id="IPR007695">
    <property type="entry name" value="DNA_mismatch_repair_MutS-lik_N"/>
</dbReference>
<reference evidence="12 13" key="1">
    <citation type="submission" date="2024-05" db="EMBL/GenBank/DDBJ databases">
        <title>A draft genome resource for the thread blight pathogen Marasmius tenuissimus strain MS-2.</title>
        <authorList>
            <person name="Yulfo-Soto G.E."/>
            <person name="Baruah I.K."/>
            <person name="Amoako-Attah I."/>
            <person name="Bukari Y."/>
            <person name="Meinhardt L.W."/>
            <person name="Bailey B.A."/>
            <person name="Cohen S.P."/>
        </authorList>
    </citation>
    <scope>NUCLEOTIDE SEQUENCE [LARGE SCALE GENOMIC DNA]</scope>
    <source>
        <strain evidence="12 13">MS-2</strain>
    </source>
</reference>
<dbReference type="Gene3D" id="1.10.1420.10">
    <property type="match status" value="2"/>
</dbReference>
<accession>A0ABR3ADQ5</accession>
<comment type="subcellular location">
    <subcellularLocation>
        <location evidence="1">Nucleus</location>
    </subcellularLocation>
</comment>
<keyword evidence="6" id="KW-0238">DNA-binding</keyword>
<evidence type="ECO:0000256" key="8">
    <source>
        <dbReference type="ARBA" id="ARBA00023242"/>
    </source>
</evidence>
<feature type="region of interest" description="Disordered" evidence="10">
    <location>
        <begin position="1"/>
        <end position="90"/>
    </location>
</feature>
<keyword evidence="13" id="KW-1185">Reference proteome</keyword>
<feature type="compositionally biased region" description="Low complexity" evidence="10">
    <location>
        <begin position="12"/>
        <end position="22"/>
    </location>
</feature>
<dbReference type="InterPro" id="IPR017261">
    <property type="entry name" value="DNA_mismatch_repair_MutS/MSH"/>
</dbReference>
<dbReference type="PIRSF" id="PIRSF037677">
    <property type="entry name" value="DNA_mis_repair_Msh6"/>
    <property type="match status" value="1"/>
</dbReference>
<dbReference type="InterPro" id="IPR036678">
    <property type="entry name" value="MutS_con_dom_sf"/>
</dbReference>
<dbReference type="SMART" id="SM00534">
    <property type="entry name" value="MUTSac"/>
    <property type="match status" value="1"/>
</dbReference>
<protein>
    <recommendedName>
        <fullName evidence="9">MutS protein homolog 3</fullName>
    </recommendedName>
</protein>
<dbReference type="InterPro" id="IPR027417">
    <property type="entry name" value="P-loop_NTPase"/>
</dbReference>
<feature type="domain" description="DNA mismatch repair proteins mutS family" evidence="11">
    <location>
        <begin position="919"/>
        <end position="935"/>
    </location>
</feature>
<evidence type="ECO:0000256" key="7">
    <source>
        <dbReference type="ARBA" id="ARBA00023204"/>
    </source>
</evidence>
<dbReference type="SUPFAM" id="SSF55271">
    <property type="entry name" value="DNA repair protein MutS, domain I"/>
    <property type="match status" value="1"/>
</dbReference>
<keyword evidence="5" id="KW-0067">ATP-binding</keyword>
<dbReference type="InterPro" id="IPR007861">
    <property type="entry name" value="DNA_mismatch_repair_MutS_clamp"/>
</dbReference>
<keyword evidence="3" id="KW-0547">Nucleotide-binding</keyword>
<evidence type="ECO:0000256" key="1">
    <source>
        <dbReference type="ARBA" id="ARBA00004123"/>
    </source>
</evidence>
<dbReference type="InterPro" id="IPR000432">
    <property type="entry name" value="DNA_mismatch_repair_MutS_C"/>
</dbReference>
<comment type="similarity">
    <text evidence="2">Belongs to the DNA mismatch repair MutS family. MSH3 subfamily.</text>
</comment>
<dbReference type="SMART" id="SM00533">
    <property type="entry name" value="MUTSd"/>
    <property type="match status" value="1"/>
</dbReference>
<dbReference type="Proteomes" id="UP001437256">
    <property type="component" value="Unassembled WGS sequence"/>
</dbReference>
<dbReference type="Pfam" id="PF05190">
    <property type="entry name" value="MutS_IV"/>
    <property type="match status" value="1"/>
</dbReference>
<feature type="region of interest" description="Disordered" evidence="10">
    <location>
        <begin position="137"/>
        <end position="158"/>
    </location>
</feature>
<evidence type="ECO:0000256" key="6">
    <source>
        <dbReference type="ARBA" id="ARBA00023125"/>
    </source>
</evidence>
<evidence type="ECO:0000313" key="13">
    <source>
        <dbReference type="Proteomes" id="UP001437256"/>
    </source>
</evidence>
<evidence type="ECO:0000256" key="5">
    <source>
        <dbReference type="ARBA" id="ARBA00022840"/>
    </source>
</evidence>
<dbReference type="Gene3D" id="3.40.1170.10">
    <property type="entry name" value="DNA repair protein MutS, domain I"/>
    <property type="match status" value="1"/>
</dbReference>
<dbReference type="PROSITE" id="PS00486">
    <property type="entry name" value="DNA_MISMATCH_REPAIR_2"/>
    <property type="match status" value="1"/>
</dbReference>
<feature type="compositionally biased region" description="Polar residues" evidence="10">
    <location>
        <begin position="33"/>
        <end position="42"/>
    </location>
</feature>